<feature type="transmembrane region" description="Helical" evidence="5">
    <location>
        <begin position="301"/>
        <end position="322"/>
    </location>
</feature>
<reference evidence="6 7" key="1">
    <citation type="submission" date="2019-09" db="EMBL/GenBank/DDBJ databases">
        <authorList>
            <person name="Chen X.-Y."/>
        </authorList>
    </citation>
    <scope>NUCLEOTIDE SEQUENCE [LARGE SCALE GENOMIC DNA]</scope>
    <source>
        <strain evidence="6 7">NY5</strain>
    </source>
</reference>
<dbReference type="InterPro" id="IPR036640">
    <property type="entry name" value="ABC1_TM_sf"/>
</dbReference>
<keyword evidence="3 5" id="KW-1133">Transmembrane helix</keyword>
<keyword evidence="2 5" id="KW-0812">Transmembrane</keyword>
<comment type="subcellular location">
    <subcellularLocation>
        <location evidence="1">Cell membrane</location>
        <topology evidence="1">Multi-pass membrane protein</topology>
    </subcellularLocation>
</comment>
<organism evidence="6 7">
    <name type="scientific">Pseudohalioglobus sediminis</name>
    <dbReference type="NCBI Taxonomy" id="2606449"/>
    <lineage>
        <taxon>Bacteria</taxon>
        <taxon>Pseudomonadati</taxon>
        <taxon>Pseudomonadota</taxon>
        <taxon>Gammaproteobacteria</taxon>
        <taxon>Cellvibrionales</taxon>
        <taxon>Halieaceae</taxon>
        <taxon>Pseudohalioglobus</taxon>
    </lineage>
</organism>
<evidence type="ECO:0000256" key="3">
    <source>
        <dbReference type="ARBA" id="ARBA00022989"/>
    </source>
</evidence>
<protein>
    <submittedName>
        <fullName evidence="6">Uncharacterized protein</fullName>
    </submittedName>
</protein>
<evidence type="ECO:0000313" key="6">
    <source>
        <dbReference type="EMBL" id="KAA1189214.1"/>
    </source>
</evidence>
<keyword evidence="7" id="KW-1185">Reference proteome</keyword>
<evidence type="ECO:0000256" key="5">
    <source>
        <dbReference type="SAM" id="Phobius"/>
    </source>
</evidence>
<accession>A0A5B0WQ37</accession>
<evidence type="ECO:0000256" key="4">
    <source>
        <dbReference type="ARBA" id="ARBA00023136"/>
    </source>
</evidence>
<feature type="transmembrane region" description="Helical" evidence="5">
    <location>
        <begin position="177"/>
        <end position="197"/>
    </location>
</feature>
<evidence type="ECO:0000313" key="7">
    <source>
        <dbReference type="Proteomes" id="UP000323708"/>
    </source>
</evidence>
<dbReference type="Proteomes" id="UP000323708">
    <property type="component" value="Unassembled WGS sequence"/>
</dbReference>
<evidence type="ECO:0000256" key="1">
    <source>
        <dbReference type="ARBA" id="ARBA00004651"/>
    </source>
</evidence>
<feature type="transmembrane region" description="Helical" evidence="5">
    <location>
        <begin position="269"/>
        <end position="289"/>
    </location>
</feature>
<dbReference type="RefSeq" id="WP_149612512.1">
    <property type="nucleotide sequence ID" value="NZ_VTUX01000008.1"/>
</dbReference>
<keyword evidence="4 5" id="KW-0472">Membrane</keyword>
<gene>
    <name evidence="6" type="ORF">F0M18_16195</name>
</gene>
<feature type="transmembrane region" description="Helical" evidence="5">
    <location>
        <begin position="71"/>
        <end position="90"/>
    </location>
</feature>
<dbReference type="SUPFAM" id="SSF90123">
    <property type="entry name" value="ABC transporter transmembrane region"/>
    <property type="match status" value="1"/>
</dbReference>
<dbReference type="GO" id="GO:0005524">
    <property type="term" value="F:ATP binding"/>
    <property type="evidence" value="ECO:0007669"/>
    <property type="project" value="InterPro"/>
</dbReference>
<feature type="transmembrane region" description="Helical" evidence="5">
    <location>
        <begin position="28"/>
        <end position="51"/>
    </location>
</feature>
<evidence type="ECO:0000256" key="2">
    <source>
        <dbReference type="ARBA" id="ARBA00022692"/>
    </source>
</evidence>
<comment type="caution">
    <text evidence="6">The sequence shown here is derived from an EMBL/GenBank/DDBJ whole genome shotgun (WGS) entry which is preliminary data.</text>
</comment>
<dbReference type="GO" id="GO:0005886">
    <property type="term" value="C:plasma membrane"/>
    <property type="evidence" value="ECO:0007669"/>
    <property type="project" value="UniProtKB-SubCell"/>
</dbReference>
<sequence length="353" mass="38629">MKQFFAYCSPAVYAARATYRAFHRQLRLILLLSALYSLSQAIALALLYLLIRQLTGETSEPLFDPGPSLSMLQSVPVLTCLSALLLVAGIQIRQAIHRVTISASQASGQRAAELGLLRARELSQAQREPPLSRKQVKSMVLFVTRDVPFACGFAARSATTLAFNLILVALLGAVMAYISAVLTAVLLLVGALLTLYLSRSFSKAVRSSDERSANIANYRAEVDALASRISADTDDEQATNDSLRTLLATSNARQQLVSRLQERNERQTGGLLVEYAYPIAIIAIAIIYSQLDSFAPDITALALYFLLTRQVIISLYSCGNVFMSLSKHHGTLTGFRDFMRDGRLPPKHAARGE</sequence>
<dbReference type="AlphaFoldDB" id="A0A5B0WQ37"/>
<feature type="transmembrane region" description="Helical" evidence="5">
    <location>
        <begin position="147"/>
        <end position="171"/>
    </location>
</feature>
<name>A0A5B0WQ37_9GAMM</name>
<dbReference type="EMBL" id="VTUX01000008">
    <property type="protein sequence ID" value="KAA1189214.1"/>
    <property type="molecule type" value="Genomic_DNA"/>
</dbReference>
<proteinExistence type="predicted"/>